<reference evidence="2 3" key="1">
    <citation type="submission" date="2019-03" db="EMBL/GenBank/DDBJ databases">
        <title>Complete Genome Sequence of Allofrancisella inopinata Strain SYSU YG23 Isolated from Water-Cooling Systems in China.</title>
        <authorList>
            <person name="Ohrman C."/>
            <person name="Uneklint I."/>
            <person name="Sjodin A."/>
        </authorList>
    </citation>
    <scope>NUCLEOTIDE SEQUENCE [LARGE SCALE GENOMIC DNA]</scope>
    <source>
        <strain evidence="2 3">SYSU YG23</strain>
    </source>
</reference>
<dbReference type="KEGG" id="aii:E4K63_06440"/>
<gene>
    <name evidence="2" type="ORF">E4K63_06440</name>
</gene>
<protein>
    <submittedName>
        <fullName evidence="2">Uncharacterized protein</fullName>
    </submittedName>
</protein>
<dbReference type="Proteomes" id="UP000502004">
    <property type="component" value="Chromosome"/>
</dbReference>
<keyword evidence="1" id="KW-0472">Membrane</keyword>
<feature type="transmembrane region" description="Helical" evidence="1">
    <location>
        <begin position="111"/>
        <end position="132"/>
    </location>
</feature>
<dbReference type="AlphaFoldDB" id="A0AAE6YJ92"/>
<proteinExistence type="predicted"/>
<name>A0AAE6YJ92_9GAMM</name>
<dbReference type="EMBL" id="CP038241">
    <property type="protein sequence ID" value="QIV96487.1"/>
    <property type="molecule type" value="Genomic_DNA"/>
</dbReference>
<keyword evidence="1" id="KW-0812">Transmembrane</keyword>
<evidence type="ECO:0000313" key="2">
    <source>
        <dbReference type="EMBL" id="QIV96487.1"/>
    </source>
</evidence>
<evidence type="ECO:0000256" key="1">
    <source>
        <dbReference type="SAM" id="Phobius"/>
    </source>
</evidence>
<organism evidence="2 3">
    <name type="scientific">Allofrancisella inopinata</name>
    <dbReference type="NCBI Taxonomy" id="1085647"/>
    <lineage>
        <taxon>Bacteria</taxon>
        <taxon>Pseudomonadati</taxon>
        <taxon>Pseudomonadota</taxon>
        <taxon>Gammaproteobacteria</taxon>
        <taxon>Thiotrichales</taxon>
        <taxon>Francisellaceae</taxon>
        <taxon>Allofrancisella</taxon>
    </lineage>
</organism>
<sequence length="138" mass="16266">MDDKNISLSQQEYINLMAHKITHDVVAETRVDIDRLGANVDKRFGEFDKKFNEFKTDVDKRFGEFDKKINEFKTDVDKKFGEFDKKINEFKTDVDRRFIEVDKRFDRLTSLLYWIVGIGITSIALPIVMPLIKNNLNL</sequence>
<keyword evidence="3" id="KW-1185">Reference proteome</keyword>
<keyword evidence="1" id="KW-1133">Transmembrane helix</keyword>
<evidence type="ECO:0000313" key="3">
    <source>
        <dbReference type="Proteomes" id="UP000502004"/>
    </source>
</evidence>
<dbReference type="RefSeq" id="WP_133942530.1">
    <property type="nucleotide sequence ID" value="NZ_CP038241.1"/>
</dbReference>
<accession>A0AAE6YJ92</accession>